<dbReference type="PANTHER" id="PTHR43546:SF3">
    <property type="entry name" value="UPF0173 METAL-DEPENDENT HYDROLASE MJ1163"/>
    <property type="match status" value="1"/>
</dbReference>
<comment type="caution">
    <text evidence="1">The sequence shown here is derived from an EMBL/GenBank/DDBJ whole genome shotgun (WGS) entry which is preliminary data.</text>
</comment>
<dbReference type="Proteomes" id="UP001499933">
    <property type="component" value="Unassembled WGS sequence"/>
</dbReference>
<keyword evidence="2" id="KW-1185">Reference proteome</keyword>
<name>A0ABN2R7S6_9MICO</name>
<evidence type="ECO:0000313" key="2">
    <source>
        <dbReference type="Proteomes" id="UP001499933"/>
    </source>
</evidence>
<dbReference type="PANTHER" id="PTHR43546">
    <property type="entry name" value="UPF0173 METAL-DEPENDENT HYDROLASE MJ1163-RELATED"/>
    <property type="match status" value="1"/>
</dbReference>
<sequence length="250" mass="26873">MGPDTQPFDYAMCAASRQIDSGLHKVLAAAFSGRLTRRMRLTKFEHATLTLIEQGSTLVIDPGTFTAPLGDLDGVVGIVITHEHPDHWTPDHLDRIRKAYQAVPIYGPEGVVNAAAGYDVIAVHPGDTVDLDPFHLEFFGGKHAVIHETIPVVDNVGVLVNGEFYYPGDSYAVPKGADVRLLAAPVGAPWLKIGEAMDFVLAVAPRQAFGTHDMTLSRAGQEMGRARLKWAVEQGGGELLALDPGDSTDL</sequence>
<gene>
    <name evidence="1" type="ORF">GCM10009776_29450</name>
</gene>
<accession>A0ABN2R7S6</accession>
<evidence type="ECO:0000313" key="1">
    <source>
        <dbReference type="EMBL" id="GAA1964756.1"/>
    </source>
</evidence>
<dbReference type="SUPFAM" id="SSF56281">
    <property type="entry name" value="Metallo-hydrolase/oxidoreductase"/>
    <property type="match status" value="1"/>
</dbReference>
<dbReference type="Pfam" id="PF13483">
    <property type="entry name" value="Lactamase_B_3"/>
    <property type="match status" value="1"/>
</dbReference>
<dbReference type="InterPro" id="IPR050114">
    <property type="entry name" value="UPF0173_UPF0282_UlaG_hydrolase"/>
</dbReference>
<organism evidence="1 2">
    <name type="scientific">Microbacterium deminutum</name>
    <dbReference type="NCBI Taxonomy" id="344164"/>
    <lineage>
        <taxon>Bacteria</taxon>
        <taxon>Bacillati</taxon>
        <taxon>Actinomycetota</taxon>
        <taxon>Actinomycetes</taxon>
        <taxon>Micrococcales</taxon>
        <taxon>Microbacteriaceae</taxon>
        <taxon>Microbacterium</taxon>
    </lineage>
</organism>
<proteinExistence type="predicted"/>
<dbReference type="EMBL" id="BAAAOG010000007">
    <property type="protein sequence ID" value="GAA1964756.1"/>
    <property type="molecule type" value="Genomic_DNA"/>
</dbReference>
<protein>
    <submittedName>
        <fullName evidence="1">MBL fold metallo-hydrolase</fullName>
    </submittedName>
</protein>
<dbReference type="Gene3D" id="3.60.15.10">
    <property type="entry name" value="Ribonuclease Z/Hydroxyacylglutathione hydrolase-like"/>
    <property type="match status" value="1"/>
</dbReference>
<reference evidence="1 2" key="1">
    <citation type="journal article" date="2019" name="Int. J. Syst. Evol. Microbiol.">
        <title>The Global Catalogue of Microorganisms (GCM) 10K type strain sequencing project: providing services to taxonomists for standard genome sequencing and annotation.</title>
        <authorList>
            <consortium name="The Broad Institute Genomics Platform"/>
            <consortium name="The Broad Institute Genome Sequencing Center for Infectious Disease"/>
            <person name="Wu L."/>
            <person name="Ma J."/>
        </authorList>
    </citation>
    <scope>NUCLEOTIDE SEQUENCE [LARGE SCALE GENOMIC DNA]</scope>
    <source>
        <strain evidence="1 2">JCM 14901</strain>
    </source>
</reference>
<dbReference type="InterPro" id="IPR036866">
    <property type="entry name" value="RibonucZ/Hydroxyglut_hydro"/>
</dbReference>